<dbReference type="AlphaFoldDB" id="A0A2Z4FKM5"/>
<protein>
    <submittedName>
        <fullName evidence="2">YbhB/YbcL family Raf kinase inhibitor-like protein</fullName>
    </submittedName>
</protein>
<feature type="region of interest" description="Disordered" evidence="1">
    <location>
        <begin position="20"/>
        <end position="49"/>
    </location>
</feature>
<dbReference type="Pfam" id="PF01161">
    <property type="entry name" value="PBP"/>
    <property type="match status" value="1"/>
</dbReference>
<feature type="compositionally biased region" description="Basic and acidic residues" evidence="1">
    <location>
        <begin position="30"/>
        <end position="49"/>
    </location>
</feature>
<dbReference type="PROSITE" id="PS51257">
    <property type="entry name" value="PROKAR_LIPOPROTEIN"/>
    <property type="match status" value="1"/>
</dbReference>
<keyword evidence="3" id="KW-1185">Reference proteome</keyword>
<evidence type="ECO:0000256" key="1">
    <source>
        <dbReference type="SAM" id="MobiDB-lite"/>
    </source>
</evidence>
<dbReference type="KEGG" id="bsed:DN745_08865"/>
<dbReference type="InterPro" id="IPR008914">
    <property type="entry name" value="PEBP"/>
</dbReference>
<sequence>MKIKALLLAPLLVASFGCETKSAPQEEETAEVKPAEEAPKAEAKPSTEKSTIDIVLSSSAFKDGEAIPTKYTCDGDNLSVPLTWSNLPEGTESVAVVMHDPDAPNGTVYHWGIWTIPAAATGLPEGLPPSAEVALSISADTKVVASQSSNIAKTVGYTGPCPPEGDDAHRYIFEVFALDHPGTSFANTPTAEALLSELQTDANAHGTLTGTYQRQK</sequence>
<dbReference type="OrthoDB" id="9797506at2"/>
<evidence type="ECO:0000313" key="3">
    <source>
        <dbReference type="Proteomes" id="UP000249799"/>
    </source>
</evidence>
<accession>A0A2Z4FKM5</accession>
<dbReference type="EMBL" id="CP030032">
    <property type="protein sequence ID" value="AWV89442.1"/>
    <property type="molecule type" value="Genomic_DNA"/>
</dbReference>
<dbReference type="Proteomes" id="UP000249799">
    <property type="component" value="Chromosome"/>
</dbReference>
<name>A0A2Z4FKM5_9DELT</name>
<organism evidence="2 3">
    <name type="scientific">Bradymonas sediminis</name>
    <dbReference type="NCBI Taxonomy" id="1548548"/>
    <lineage>
        <taxon>Bacteria</taxon>
        <taxon>Deltaproteobacteria</taxon>
        <taxon>Bradymonadales</taxon>
        <taxon>Bradymonadaceae</taxon>
        <taxon>Bradymonas</taxon>
    </lineage>
</organism>
<reference evidence="2 3" key="1">
    <citation type="submission" date="2018-06" db="EMBL/GenBank/DDBJ databases">
        <title>Lujinxingia sediminis gen. nov. sp. nov., a new facultative anaerobic member of the class Deltaproteobacteria, and proposal of Lujinxingaceae fam. nov.</title>
        <authorList>
            <person name="Guo L.-Y."/>
            <person name="Li C.-M."/>
            <person name="Wang S."/>
            <person name="Du Z.-J."/>
        </authorList>
    </citation>
    <scope>NUCLEOTIDE SEQUENCE [LARGE SCALE GENOMIC DNA]</scope>
    <source>
        <strain evidence="2 3">FA350</strain>
    </source>
</reference>
<evidence type="ECO:0000313" key="2">
    <source>
        <dbReference type="EMBL" id="AWV89442.1"/>
    </source>
</evidence>
<dbReference type="Gene3D" id="3.90.280.10">
    <property type="entry name" value="PEBP-like"/>
    <property type="match status" value="1"/>
</dbReference>
<proteinExistence type="predicted"/>
<dbReference type="PANTHER" id="PTHR30289">
    <property type="entry name" value="UNCHARACTERIZED PROTEIN YBCL-RELATED"/>
    <property type="match status" value="1"/>
</dbReference>
<dbReference type="InterPro" id="IPR005247">
    <property type="entry name" value="YbhB_YbcL/LppC-like"/>
</dbReference>
<dbReference type="CDD" id="cd00865">
    <property type="entry name" value="PEBP_bact_arch"/>
    <property type="match status" value="1"/>
</dbReference>
<dbReference type="RefSeq" id="WP_111334064.1">
    <property type="nucleotide sequence ID" value="NZ_CP030032.1"/>
</dbReference>
<dbReference type="InterPro" id="IPR036610">
    <property type="entry name" value="PEBP-like_sf"/>
</dbReference>
<dbReference type="PANTHER" id="PTHR30289:SF1">
    <property type="entry name" value="PEBP (PHOSPHATIDYLETHANOLAMINE-BINDING PROTEIN) FAMILY PROTEIN"/>
    <property type="match status" value="1"/>
</dbReference>
<dbReference type="NCBIfam" id="TIGR00481">
    <property type="entry name" value="YbhB/YbcL family Raf kinase inhibitor-like protein"/>
    <property type="match status" value="1"/>
</dbReference>
<gene>
    <name evidence="2" type="ORF">DN745_08865</name>
</gene>
<dbReference type="SUPFAM" id="SSF49777">
    <property type="entry name" value="PEBP-like"/>
    <property type="match status" value="1"/>
</dbReference>